<sequence>MRNHTTGRPFNTASTYDYFRQREAELVQEIESLENDYVLKASASELEDYFLSKYRLEPLTLDSDGHYMDEPRSVDMAVHSDFEFGFPGARQTSAKGTQLSISVPYTGSRDLWHLQPSTFTMHPYPELNVGDTEVTFYSTFRDDQANPQQIKQQIDSNIRMLIEATGQIRNDVMGHNRTVENSVRTVLAQKIAKAKTANGAISALGIPMKPRDRPMTYVAPDVRRKPPVSRPAAATAKFAPEPALEQKEYEHILSVIRSMSLVIERNPNAFASLDEEAIRTHFLLQLNGHYDGTASGETFNAAGKTDILIRVDNRNIFIAECKFWRGEKGFNEAIEQLLGYLSWRDSKCALLIFNRNKDSSAVRQKMHEVMIARSEYRKTASHVPDGDCRYVFVKSSDPGREIHISTMLFDIPAPLNMTPI</sequence>
<name>A0AAU8TMC7_9BURK</name>
<evidence type="ECO:0008006" key="3">
    <source>
        <dbReference type="Google" id="ProtNLM"/>
    </source>
</evidence>
<dbReference type="AlphaFoldDB" id="A0AAU8TMC7"/>
<reference evidence="1 2" key="1">
    <citation type="journal article" date="2015" name="Genome Announc.">
        <title>Complete genome sequences for 59 burkholderia isolates, both pathogenic and near neighbor.</title>
        <authorList>
            <person name="Johnson S.L."/>
            <person name="Bishop-Lilly K.A."/>
            <person name="Ladner J.T."/>
            <person name="Daligault H.E."/>
            <person name="Davenport K.W."/>
            <person name="Jaissle J."/>
            <person name="Frey K.G."/>
            <person name="Koroleva G.I."/>
            <person name="Bruce D.C."/>
            <person name="Coyne S.R."/>
            <person name="Broomall S.M."/>
            <person name="Li P.E."/>
            <person name="Teshima H."/>
            <person name="Gibbons H.S."/>
            <person name="Palacios G.F."/>
            <person name="Rosenzweig C.N."/>
            <person name="Redden C.L."/>
            <person name="Xu Y."/>
            <person name="Minogue T.D."/>
            <person name="Chain P.S."/>
        </authorList>
    </citation>
    <scope>NUCLEOTIDE SEQUENCE [LARGE SCALE GENOMIC DNA]</scope>
    <source>
        <strain evidence="1 2">ATCC BAA-463</strain>
    </source>
</reference>
<accession>A0AAU8TMC7</accession>
<organism evidence="1 2">
    <name type="scientific">Paraburkholderia fungorum</name>
    <dbReference type="NCBI Taxonomy" id="134537"/>
    <lineage>
        <taxon>Bacteria</taxon>
        <taxon>Pseudomonadati</taxon>
        <taxon>Pseudomonadota</taxon>
        <taxon>Betaproteobacteria</taxon>
        <taxon>Burkholderiales</taxon>
        <taxon>Burkholderiaceae</taxon>
        <taxon>Paraburkholderia</taxon>
    </lineage>
</organism>
<proteinExistence type="predicted"/>
<protein>
    <recommendedName>
        <fullName evidence="3">Restriction endonuclease type IV Mrr domain-containing protein</fullName>
    </recommendedName>
</protein>
<dbReference type="GeneID" id="66519839"/>
<gene>
    <name evidence="1" type="ORF">OI25_6047</name>
</gene>
<dbReference type="EMBL" id="CP010027">
    <property type="protein sequence ID" value="AJZ63323.1"/>
    <property type="molecule type" value="Genomic_DNA"/>
</dbReference>
<evidence type="ECO:0000313" key="2">
    <source>
        <dbReference type="Proteomes" id="UP000032614"/>
    </source>
</evidence>
<dbReference type="KEGG" id="bfn:OI25_6047"/>
<dbReference type="Proteomes" id="UP000032614">
    <property type="component" value="Chromosome 2"/>
</dbReference>
<dbReference type="RefSeq" id="WP_046573227.1">
    <property type="nucleotide sequence ID" value="NZ_CP010027.1"/>
</dbReference>
<evidence type="ECO:0000313" key="1">
    <source>
        <dbReference type="EMBL" id="AJZ63323.1"/>
    </source>
</evidence>